<keyword evidence="2" id="KW-0238">DNA-binding</keyword>
<dbReference type="InterPro" id="IPR050204">
    <property type="entry name" value="AraC_XylS_family_regulators"/>
</dbReference>
<dbReference type="InterPro" id="IPR018062">
    <property type="entry name" value="HTH_AraC-typ_CS"/>
</dbReference>
<dbReference type="InterPro" id="IPR009057">
    <property type="entry name" value="Homeodomain-like_sf"/>
</dbReference>
<name>A0AA37W0U7_9GAMM</name>
<dbReference type="AlphaFoldDB" id="A0AA37W0U7"/>
<dbReference type="GO" id="GO:0043565">
    <property type="term" value="F:sequence-specific DNA binding"/>
    <property type="evidence" value="ECO:0007669"/>
    <property type="project" value="InterPro"/>
</dbReference>
<keyword evidence="6" id="KW-1185">Reference proteome</keyword>
<dbReference type="SUPFAM" id="SSF46689">
    <property type="entry name" value="Homeodomain-like"/>
    <property type="match status" value="1"/>
</dbReference>
<evidence type="ECO:0000256" key="1">
    <source>
        <dbReference type="ARBA" id="ARBA00023015"/>
    </source>
</evidence>
<protein>
    <recommendedName>
        <fullName evidence="4">HTH araC/xylS-type domain-containing protein</fullName>
    </recommendedName>
</protein>
<dbReference type="PANTHER" id="PTHR46796">
    <property type="entry name" value="HTH-TYPE TRANSCRIPTIONAL ACTIVATOR RHAS-RELATED"/>
    <property type="match status" value="1"/>
</dbReference>
<dbReference type="PROSITE" id="PS01124">
    <property type="entry name" value="HTH_ARAC_FAMILY_2"/>
    <property type="match status" value="1"/>
</dbReference>
<dbReference type="Proteomes" id="UP001161422">
    <property type="component" value="Unassembled WGS sequence"/>
</dbReference>
<gene>
    <name evidence="5" type="ORF">GCM10007895_13640</name>
</gene>
<organism evidence="5 6">
    <name type="scientific">Paraferrimonas sedimenticola</name>
    <dbReference type="NCBI Taxonomy" id="375674"/>
    <lineage>
        <taxon>Bacteria</taxon>
        <taxon>Pseudomonadati</taxon>
        <taxon>Pseudomonadota</taxon>
        <taxon>Gammaproteobacteria</taxon>
        <taxon>Alteromonadales</taxon>
        <taxon>Ferrimonadaceae</taxon>
        <taxon>Paraferrimonas</taxon>
    </lineage>
</organism>
<reference evidence="5" key="1">
    <citation type="journal article" date="2014" name="Int. J. Syst. Evol. Microbiol.">
        <title>Complete genome sequence of Corynebacterium casei LMG S-19264T (=DSM 44701T), isolated from a smear-ripened cheese.</title>
        <authorList>
            <consortium name="US DOE Joint Genome Institute (JGI-PGF)"/>
            <person name="Walter F."/>
            <person name="Albersmeier A."/>
            <person name="Kalinowski J."/>
            <person name="Ruckert C."/>
        </authorList>
    </citation>
    <scope>NUCLEOTIDE SEQUENCE</scope>
    <source>
        <strain evidence="5">NBRC 101628</strain>
    </source>
</reference>
<evidence type="ECO:0000256" key="3">
    <source>
        <dbReference type="ARBA" id="ARBA00023163"/>
    </source>
</evidence>
<dbReference type="EMBL" id="BSNC01000004">
    <property type="protein sequence ID" value="GLP96058.1"/>
    <property type="molecule type" value="Genomic_DNA"/>
</dbReference>
<dbReference type="RefSeq" id="WP_169903078.1">
    <property type="nucleotide sequence ID" value="NZ_BSNC01000004.1"/>
</dbReference>
<keyword evidence="1" id="KW-0805">Transcription regulation</keyword>
<dbReference type="InterPro" id="IPR018060">
    <property type="entry name" value="HTH_AraC"/>
</dbReference>
<sequence length="324" mass="36666">MSSNDVRVSYRRYNDILSLLEDEPHIESILLTTQTEPGDLSASCFRLEYSDLMVQQYYADKRLQMSLRYSTGWTRFLLYTGKQPDSTWQGVHFKPNSLVVVPDVEGVYSIGSGHQDTSIHVSQSLLEEMGVSTERWTRSSDIKECFLEVPPAMASEINKALDDLKSRYTFDDGKPFTSLLNPDLAGQLRSRLFEIIAYGLTNADSGAQTKKPSRRFQLVQRALNHVAVMEDDQVTELTVDDWSEAIGASRKTLLRAFSDVLYIAPYRFLLHLRLNVAHRDLQSGAKSVLEVSTRCGFSKPGDFATFYKEFYGVLPSDTLAQSKK</sequence>
<dbReference type="GO" id="GO:0003700">
    <property type="term" value="F:DNA-binding transcription factor activity"/>
    <property type="evidence" value="ECO:0007669"/>
    <property type="project" value="InterPro"/>
</dbReference>
<feature type="domain" description="HTH araC/xylS-type" evidence="4">
    <location>
        <begin position="223"/>
        <end position="321"/>
    </location>
</feature>
<evidence type="ECO:0000256" key="2">
    <source>
        <dbReference type="ARBA" id="ARBA00023125"/>
    </source>
</evidence>
<dbReference type="PROSITE" id="PS00041">
    <property type="entry name" value="HTH_ARAC_FAMILY_1"/>
    <property type="match status" value="1"/>
</dbReference>
<evidence type="ECO:0000313" key="6">
    <source>
        <dbReference type="Proteomes" id="UP001161422"/>
    </source>
</evidence>
<evidence type="ECO:0000313" key="5">
    <source>
        <dbReference type="EMBL" id="GLP96058.1"/>
    </source>
</evidence>
<proteinExistence type="predicted"/>
<dbReference type="Gene3D" id="1.10.10.60">
    <property type="entry name" value="Homeodomain-like"/>
    <property type="match status" value="1"/>
</dbReference>
<keyword evidence="3" id="KW-0804">Transcription</keyword>
<evidence type="ECO:0000259" key="4">
    <source>
        <dbReference type="PROSITE" id="PS01124"/>
    </source>
</evidence>
<accession>A0AA37W0U7</accession>
<dbReference type="SMART" id="SM00342">
    <property type="entry name" value="HTH_ARAC"/>
    <property type="match status" value="1"/>
</dbReference>
<dbReference type="Pfam" id="PF12833">
    <property type="entry name" value="HTH_18"/>
    <property type="match status" value="1"/>
</dbReference>
<comment type="caution">
    <text evidence="5">The sequence shown here is derived from an EMBL/GenBank/DDBJ whole genome shotgun (WGS) entry which is preliminary data.</text>
</comment>
<reference evidence="5" key="2">
    <citation type="submission" date="2023-01" db="EMBL/GenBank/DDBJ databases">
        <title>Draft genome sequence of Paraferrimonas sedimenticola strain NBRC 101628.</title>
        <authorList>
            <person name="Sun Q."/>
            <person name="Mori K."/>
        </authorList>
    </citation>
    <scope>NUCLEOTIDE SEQUENCE</scope>
    <source>
        <strain evidence="5">NBRC 101628</strain>
    </source>
</reference>